<dbReference type="EMBL" id="LNFO01001707">
    <property type="protein sequence ID" value="KUF89251.1"/>
    <property type="molecule type" value="Genomic_DNA"/>
</dbReference>
<name>A0A0W8CYN5_PHYNI</name>
<dbReference type="GO" id="GO:0005741">
    <property type="term" value="C:mitochondrial outer membrane"/>
    <property type="evidence" value="ECO:0007669"/>
    <property type="project" value="UniProtKB-SubCell"/>
</dbReference>
<keyword evidence="11" id="KW-0456">Lyase</keyword>
<evidence type="ECO:0000256" key="14">
    <source>
        <dbReference type="ARBA" id="ARBA00037916"/>
    </source>
</evidence>
<feature type="transmembrane region" description="Helical" evidence="21">
    <location>
        <begin position="158"/>
        <end position="175"/>
    </location>
</feature>
<keyword evidence="2" id="KW-0808">Transferase</keyword>
<dbReference type="GO" id="GO:0004602">
    <property type="term" value="F:glutathione peroxidase activity"/>
    <property type="evidence" value="ECO:0007669"/>
    <property type="project" value="TreeGrafter"/>
</dbReference>
<evidence type="ECO:0000256" key="11">
    <source>
        <dbReference type="ARBA" id="ARBA00023239"/>
    </source>
</evidence>
<reference evidence="22 23" key="1">
    <citation type="submission" date="2015-11" db="EMBL/GenBank/DDBJ databases">
        <title>Genomes and virulence difference between two physiological races of Phytophthora nicotianae.</title>
        <authorList>
            <person name="Liu H."/>
            <person name="Ma X."/>
            <person name="Yu H."/>
            <person name="Fang D."/>
            <person name="Li Y."/>
            <person name="Wang X."/>
            <person name="Wang W."/>
            <person name="Dong Y."/>
            <person name="Xiao B."/>
        </authorList>
    </citation>
    <scope>NUCLEOTIDE SEQUENCE [LARGE SCALE GENOMIC DNA]</scope>
    <source>
        <strain evidence="23">race 0</strain>
    </source>
</reference>
<dbReference type="Proteomes" id="UP000052943">
    <property type="component" value="Unassembled WGS sequence"/>
</dbReference>
<accession>A0A0W8CYN5</accession>
<gene>
    <name evidence="22" type="ORF">AM587_10007769</name>
</gene>
<comment type="catalytic activity">
    <reaction evidence="16">
        <text>leukotriene C4 = leukotriene A4 + glutathione</text>
        <dbReference type="Rhea" id="RHEA:17617"/>
        <dbReference type="ChEBI" id="CHEBI:57463"/>
        <dbReference type="ChEBI" id="CHEBI:57925"/>
        <dbReference type="ChEBI" id="CHEBI:57973"/>
        <dbReference type="EC" id="4.4.1.20"/>
    </reaction>
    <physiologicalReaction direction="right-to-left" evidence="16">
        <dbReference type="Rhea" id="RHEA:17619"/>
    </physiologicalReaction>
</comment>
<evidence type="ECO:0000256" key="3">
    <source>
        <dbReference type="ARBA" id="ARBA00022692"/>
    </source>
</evidence>
<evidence type="ECO:0000256" key="17">
    <source>
        <dbReference type="ARBA" id="ARBA00051411"/>
    </source>
</evidence>
<comment type="caution">
    <text evidence="22">The sequence shown here is derived from an EMBL/GenBank/DDBJ whole genome shotgun (WGS) entry which is preliminary data.</text>
</comment>
<proteinExistence type="predicted"/>
<dbReference type="AlphaFoldDB" id="A0A0W8CYN5"/>
<dbReference type="PANTHER" id="PTHR10250:SF26">
    <property type="entry name" value="GLUTATHIONE S-TRANSFERASE 3, MITOCHONDRIAL"/>
    <property type="match status" value="1"/>
</dbReference>
<evidence type="ECO:0000256" key="13">
    <source>
        <dbReference type="ARBA" id="ARBA00037884"/>
    </source>
</evidence>
<comment type="pathway">
    <text evidence="13">Lipid metabolism; leukotriene C4 biosynthesis.</text>
</comment>
<dbReference type="Pfam" id="PF01124">
    <property type="entry name" value="MAPEG"/>
    <property type="match status" value="3"/>
</dbReference>
<evidence type="ECO:0000256" key="6">
    <source>
        <dbReference type="ARBA" id="ARBA00023002"/>
    </source>
</evidence>
<evidence type="ECO:0000256" key="16">
    <source>
        <dbReference type="ARBA" id="ARBA00049298"/>
    </source>
</evidence>
<evidence type="ECO:0000256" key="19">
    <source>
        <dbReference type="ARBA" id="ARBA00075145"/>
    </source>
</evidence>
<protein>
    <recommendedName>
        <fullName evidence="18">Glutathione S-transferase 3, mitochondrial</fullName>
        <ecNumber evidence="15">4.4.1.20</ecNumber>
    </recommendedName>
    <alternativeName>
        <fullName evidence="19">Glutathione peroxidase MGST3</fullName>
    </alternativeName>
    <alternativeName>
        <fullName evidence="20">LTC4 synthase MGST3</fullName>
    </alternativeName>
</protein>
<evidence type="ECO:0000256" key="10">
    <source>
        <dbReference type="ARBA" id="ARBA00023139"/>
    </source>
</evidence>
<keyword evidence="10" id="KW-0564">Palmitate</keyword>
<keyword evidence="7" id="KW-0443">Lipid metabolism</keyword>
<evidence type="ECO:0000313" key="23">
    <source>
        <dbReference type="Proteomes" id="UP000052943"/>
    </source>
</evidence>
<organism evidence="22 23">
    <name type="scientific">Phytophthora nicotianae</name>
    <name type="common">Potato buckeye rot agent</name>
    <name type="synonym">Phytophthora parasitica</name>
    <dbReference type="NCBI Taxonomy" id="4792"/>
    <lineage>
        <taxon>Eukaryota</taxon>
        <taxon>Sar</taxon>
        <taxon>Stramenopiles</taxon>
        <taxon>Oomycota</taxon>
        <taxon>Peronosporomycetes</taxon>
        <taxon>Peronosporales</taxon>
        <taxon>Peronosporaceae</taxon>
        <taxon>Phytophthora</taxon>
    </lineage>
</organism>
<dbReference type="STRING" id="4790.A0A0W8CYN5"/>
<keyword evidence="4" id="KW-1000">Mitochondrion outer membrane</keyword>
<dbReference type="GO" id="GO:0006691">
    <property type="term" value="P:leukotriene metabolic process"/>
    <property type="evidence" value="ECO:0007669"/>
    <property type="project" value="UniProtKB-ARBA"/>
</dbReference>
<evidence type="ECO:0000256" key="2">
    <source>
        <dbReference type="ARBA" id="ARBA00022679"/>
    </source>
</evidence>
<keyword evidence="8" id="KW-0496">Mitochondrion</keyword>
<dbReference type="GO" id="GO:0006629">
    <property type="term" value="P:lipid metabolic process"/>
    <property type="evidence" value="ECO:0007669"/>
    <property type="project" value="UniProtKB-KW"/>
</dbReference>
<keyword evidence="3 21" id="KW-0812">Transmembrane</keyword>
<feature type="transmembrane region" description="Helical" evidence="21">
    <location>
        <begin position="15"/>
        <end position="33"/>
    </location>
</feature>
<dbReference type="SUPFAM" id="SSF161084">
    <property type="entry name" value="MAPEG domain-like"/>
    <property type="match status" value="3"/>
</dbReference>
<evidence type="ECO:0000256" key="7">
    <source>
        <dbReference type="ARBA" id="ARBA00023098"/>
    </source>
</evidence>
<dbReference type="OrthoDB" id="410651at2759"/>
<comment type="catalytic activity">
    <reaction evidence="17">
        <text>15-deoxy-Delta(12,14)-prostaglandin J2 + glutathione = 15-deoxy-Delta(12,14)-prostaglandin J2-S-(R)-glutathione</text>
        <dbReference type="Rhea" id="RHEA:75963"/>
        <dbReference type="ChEBI" id="CHEBI:57925"/>
        <dbReference type="ChEBI" id="CHEBI:85236"/>
        <dbReference type="ChEBI" id="CHEBI:194498"/>
    </reaction>
    <physiologicalReaction direction="left-to-right" evidence="17">
        <dbReference type="Rhea" id="RHEA:75964"/>
    </physiologicalReaction>
</comment>
<dbReference type="EC" id="4.4.1.20" evidence="15"/>
<dbReference type="GO" id="GO:0004364">
    <property type="term" value="F:glutathione transferase activity"/>
    <property type="evidence" value="ECO:0007669"/>
    <property type="project" value="TreeGrafter"/>
</dbReference>
<dbReference type="GO" id="GO:0004464">
    <property type="term" value="F:leukotriene-C4 synthase activity"/>
    <property type="evidence" value="ECO:0007669"/>
    <property type="project" value="UniProtKB-EC"/>
</dbReference>
<evidence type="ECO:0000256" key="15">
    <source>
        <dbReference type="ARBA" id="ARBA00039056"/>
    </source>
</evidence>
<keyword evidence="6" id="KW-0560">Oxidoreductase</keyword>
<keyword evidence="12" id="KW-0449">Lipoprotein</keyword>
<evidence type="ECO:0000256" key="21">
    <source>
        <dbReference type="SAM" id="Phobius"/>
    </source>
</evidence>
<evidence type="ECO:0000256" key="12">
    <source>
        <dbReference type="ARBA" id="ARBA00023288"/>
    </source>
</evidence>
<dbReference type="InterPro" id="IPR001129">
    <property type="entry name" value="Membr-assoc_MAPEG"/>
</dbReference>
<evidence type="ECO:0000256" key="8">
    <source>
        <dbReference type="ARBA" id="ARBA00023128"/>
    </source>
</evidence>
<comment type="pathway">
    <text evidence="14">Lipid metabolism; arachidonate metabolism.</text>
</comment>
<dbReference type="FunFam" id="1.20.120.550:FF:000004">
    <property type="entry name" value="Microsomal glutathione S-transferase 3"/>
    <property type="match status" value="1"/>
</dbReference>
<dbReference type="GO" id="GO:0005783">
    <property type="term" value="C:endoplasmic reticulum"/>
    <property type="evidence" value="ECO:0007669"/>
    <property type="project" value="TreeGrafter"/>
</dbReference>
<keyword evidence="9 21" id="KW-0472">Membrane</keyword>
<evidence type="ECO:0000256" key="5">
    <source>
        <dbReference type="ARBA" id="ARBA00022989"/>
    </source>
</evidence>
<evidence type="ECO:0000313" key="22">
    <source>
        <dbReference type="EMBL" id="KUF89251.1"/>
    </source>
</evidence>
<evidence type="ECO:0000256" key="4">
    <source>
        <dbReference type="ARBA" id="ARBA00022787"/>
    </source>
</evidence>
<evidence type="ECO:0000256" key="1">
    <source>
        <dbReference type="ARBA" id="ARBA00004374"/>
    </source>
</evidence>
<dbReference type="Gene3D" id="1.20.120.550">
    <property type="entry name" value="Membrane associated eicosanoid/glutathione metabolism-like domain"/>
    <property type="match status" value="3"/>
</dbReference>
<dbReference type="InterPro" id="IPR023352">
    <property type="entry name" value="MAPEG-like_dom_sf"/>
</dbReference>
<evidence type="ECO:0000256" key="9">
    <source>
        <dbReference type="ARBA" id="ARBA00023136"/>
    </source>
</evidence>
<sequence>MSVSAVRVSLQPAHGYIPLVVIGAGLVGTWAGFKVGAARKKYNVSYPQMYAEKKDKNANEFNCVQRAHQNVLENLPLFYAMLATSSIYRPKVAAAAGVVRVVGFIVYVKGYSTGDPGKRRRGSFARKLYGIEYPQMYAEQSDKNAKAFNCVQRGHQNIMENIPIFLALVFTSSIYRPQIAAIASFVRILGFIMYMRGYSSGDPKKRLQGSFATSLQDCANMVGIQLELQPAHGYVPLVVVLLHVVNTWAGHQVGVARKKFGVDYPQMCAEKSEKNAKAFNCVQRGHQNIVENIPSFLGLFFTSALYRPQVATVAGLARILGFVVYMRGYSSGDPQKRMQGAFGHFALLVNVCLSVEAGLRILDIL</sequence>
<dbReference type="PANTHER" id="PTHR10250">
    <property type="entry name" value="MICROSOMAL GLUTATHIONE S-TRANSFERASE"/>
    <property type="match status" value="1"/>
</dbReference>
<keyword evidence="5 21" id="KW-1133">Transmembrane helix</keyword>
<dbReference type="GO" id="GO:0005635">
    <property type="term" value="C:nuclear envelope"/>
    <property type="evidence" value="ECO:0007669"/>
    <property type="project" value="TreeGrafter"/>
</dbReference>
<evidence type="ECO:0000256" key="18">
    <source>
        <dbReference type="ARBA" id="ARBA00069748"/>
    </source>
</evidence>
<evidence type="ECO:0000256" key="20">
    <source>
        <dbReference type="ARBA" id="ARBA00076908"/>
    </source>
</evidence>
<comment type="subcellular location">
    <subcellularLocation>
        <location evidence="1">Mitochondrion outer membrane</location>
        <topology evidence="1">Multi-pass membrane protein</topology>
    </subcellularLocation>
</comment>
<dbReference type="InterPro" id="IPR050997">
    <property type="entry name" value="MAPEG"/>
</dbReference>